<protein>
    <submittedName>
        <fullName evidence="1">Uncharacterized protein</fullName>
    </submittedName>
</protein>
<comment type="caution">
    <text evidence="1">The sequence shown here is derived from an EMBL/GenBank/DDBJ whole genome shotgun (WGS) entry which is preliminary data.</text>
</comment>
<evidence type="ECO:0000313" key="2">
    <source>
        <dbReference type="Proteomes" id="UP001065298"/>
    </source>
</evidence>
<proteinExistence type="predicted"/>
<dbReference type="EMBL" id="CM046507">
    <property type="protein sequence ID" value="KAI8668653.1"/>
    <property type="molecule type" value="Genomic_DNA"/>
</dbReference>
<evidence type="ECO:0000313" key="1">
    <source>
        <dbReference type="EMBL" id="KAI8668653.1"/>
    </source>
</evidence>
<gene>
    <name evidence="1" type="ORF">NCS57_00677000</name>
</gene>
<dbReference type="Proteomes" id="UP001065298">
    <property type="component" value="Chromosome 5"/>
</dbReference>
<reference evidence="1" key="1">
    <citation type="submission" date="2022-06" db="EMBL/GenBank/DDBJ databases">
        <title>Fusarium solani species complex genomes reveal bases of compartmentalisation and animal pathogenesis.</title>
        <authorList>
            <person name="Tsai I.J."/>
        </authorList>
    </citation>
    <scope>NUCLEOTIDE SEQUENCE</scope>
    <source>
        <strain evidence="1">Fu6.1</strain>
    </source>
</reference>
<keyword evidence="2" id="KW-1185">Reference proteome</keyword>
<accession>A0ACC0QWF1</accession>
<sequence>MNRRRFDISLFVLAIVQVTILMVSLEKPSYDTMGIVWLVIPKMIASQPQQVSVVKA</sequence>
<name>A0ACC0QWF1_9HYPO</name>
<organism evidence="1 2">
    <name type="scientific">Fusarium keratoplasticum</name>
    <dbReference type="NCBI Taxonomy" id="1328300"/>
    <lineage>
        <taxon>Eukaryota</taxon>
        <taxon>Fungi</taxon>
        <taxon>Dikarya</taxon>
        <taxon>Ascomycota</taxon>
        <taxon>Pezizomycotina</taxon>
        <taxon>Sordariomycetes</taxon>
        <taxon>Hypocreomycetidae</taxon>
        <taxon>Hypocreales</taxon>
        <taxon>Nectriaceae</taxon>
        <taxon>Fusarium</taxon>
        <taxon>Fusarium solani species complex</taxon>
    </lineage>
</organism>